<dbReference type="AlphaFoldDB" id="A0A1I3YNP9"/>
<dbReference type="EMBL" id="FOSN01000006">
    <property type="protein sequence ID" value="SFK33400.1"/>
    <property type="molecule type" value="Genomic_DNA"/>
</dbReference>
<sequence length="262" mass="28398">MKNKPRKFECGAATDTGKVRLENEDSYLVQPETGVWAVADGMGGHEAGSLASNVVVDALRKIAEPVSVTDLLTRCRERLAAANRRLLEIAEERGGIIIGATVAALLAFEGYYACVWSGDSRIYLVRHGRIRQLSRDHTEVAELLAEGVLTSEEAQTWPRRNVITRAVGVHHDLDLEVSQGLLQKDDLFVICSDGLTTHVSDDEILDATRGETPQGACDALVALTNERGAFDNVTVVIARYAPHGSTIVFAQPAHAFAQSEHG</sequence>
<proteinExistence type="predicted"/>
<dbReference type="Proteomes" id="UP000198755">
    <property type="component" value="Unassembled WGS sequence"/>
</dbReference>
<dbReference type="STRING" id="1612308.SAMN05444581_10671"/>
<gene>
    <name evidence="3" type="ORF">SAMN05444581_10671</name>
</gene>
<keyword evidence="4" id="KW-1185">Reference proteome</keyword>
<evidence type="ECO:0000256" key="1">
    <source>
        <dbReference type="SAM" id="Phobius"/>
    </source>
</evidence>
<keyword evidence="1" id="KW-1133">Transmembrane helix</keyword>
<keyword evidence="1" id="KW-0472">Membrane</keyword>
<accession>A0A1I3YNP9</accession>
<dbReference type="SMART" id="SM00331">
    <property type="entry name" value="PP2C_SIG"/>
    <property type="match status" value="1"/>
</dbReference>
<dbReference type="OrthoDB" id="9801841at2"/>
<keyword evidence="1" id="KW-0812">Transmembrane</keyword>
<dbReference type="InterPro" id="IPR015655">
    <property type="entry name" value="PP2C"/>
</dbReference>
<dbReference type="PROSITE" id="PS51746">
    <property type="entry name" value="PPM_2"/>
    <property type="match status" value="1"/>
</dbReference>
<evidence type="ECO:0000313" key="3">
    <source>
        <dbReference type="EMBL" id="SFK33400.1"/>
    </source>
</evidence>
<dbReference type="InterPro" id="IPR001932">
    <property type="entry name" value="PPM-type_phosphatase-like_dom"/>
</dbReference>
<feature type="transmembrane region" description="Helical" evidence="1">
    <location>
        <begin position="94"/>
        <end position="113"/>
    </location>
</feature>
<name>A0A1I3YNP9_9HYPH</name>
<evidence type="ECO:0000313" key="4">
    <source>
        <dbReference type="Proteomes" id="UP000198755"/>
    </source>
</evidence>
<dbReference type="PANTHER" id="PTHR13832:SF827">
    <property type="entry name" value="PROTEIN PHOSPHATASE 1L"/>
    <property type="match status" value="1"/>
</dbReference>
<dbReference type="RefSeq" id="WP_091681043.1">
    <property type="nucleotide sequence ID" value="NZ_FOSN01000006.1"/>
</dbReference>
<dbReference type="Pfam" id="PF13672">
    <property type="entry name" value="PP2C_2"/>
    <property type="match status" value="1"/>
</dbReference>
<dbReference type="GO" id="GO:0004722">
    <property type="term" value="F:protein serine/threonine phosphatase activity"/>
    <property type="evidence" value="ECO:0007669"/>
    <property type="project" value="InterPro"/>
</dbReference>
<dbReference type="CDD" id="cd00143">
    <property type="entry name" value="PP2Cc"/>
    <property type="match status" value="1"/>
</dbReference>
<organism evidence="3 4">
    <name type="scientific">Methylocapsa palsarum</name>
    <dbReference type="NCBI Taxonomy" id="1612308"/>
    <lineage>
        <taxon>Bacteria</taxon>
        <taxon>Pseudomonadati</taxon>
        <taxon>Pseudomonadota</taxon>
        <taxon>Alphaproteobacteria</taxon>
        <taxon>Hyphomicrobiales</taxon>
        <taxon>Beijerinckiaceae</taxon>
        <taxon>Methylocapsa</taxon>
    </lineage>
</organism>
<dbReference type="SMART" id="SM00332">
    <property type="entry name" value="PP2Cc"/>
    <property type="match status" value="1"/>
</dbReference>
<feature type="domain" description="PPM-type phosphatase" evidence="2">
    <location>
        <begin position="9"/>
        <end position="240"/>
    </location>
</feature>
<protein>
    <submittedName>
        <fullName evidence="3">Protein phosphatase</fullName>
    </submittedName>
</protein>
<dbReference type="PANTHER" id="PTHR13832">
    <property type="entry name" value="PROTEIN PHOSPHATASE 2C"/>
    <property type="match status" value="1"/>
</dbReference>
<reference evidence="3 4" key="1">
    <citation type="submission" date="2016-10" db="EMBL/GenBank/DDBJ databases">
        <authorList>
            <person name="de Groot N.N."/>
        </authorList>
    </citation>
    <scope>NUCLEOTIDE SEQUENCE [LARGE SCALE GENOMIC DNA]</scope>
    <source>
        <strain evidence="3 4">NE2</strain>
    </source>
</reference>
<dbReference type="SUPFAM" id="SSF81606">
    <property type="entry name" value="PP2C-like"/>
    <property type="match status" value="1"/>
</dbReference>
<dbReference type="Gene3D" id="3.60.40.10">
    <property type="entry name" value="PPM-type phosphatase domain"/>
    <property type="match status" value="1"/>
</dbReference>
<dbReference type="InterPro" id="IPR036457">
    <property type="entry name" value="PPM-type-like_dom_sf"/>
</dbReference>
<evidence type="ECO:0000259" key="2">
    <source>
        <dbReference type="PROSITE" id="PS51746"/>
    </source>
</evidence>